<reference evidence="2 3" key="1">
    <citation type="submission" date="2019-08" db="EMBL/GenBank/DDBJ databases">
        <title>Flavobacterium alkalisoli sp. nov., isolated from rhizosphere soil of Suaeda salsa.</title>
        <authorList>
            <person name="Sun J.-Q."/>
            <person name="Xu L."/>
        </authorList>
    </citation>
    <scope>NUCLEOTIDE SEQUENCE [LARGE SCALE GENOMIC DNA]</scope>
    <source>
        <strain evidence="2 3">XS-5</strain>
    </source>
</reference>
<dbReference type="AlphaFoldDB" id="A0A5B9FYG0"/>
<keyword evidence="1" id="KW-1133">Transmembrane helix</keyword>
<evidence type="ECO:0000256" key="1">
    <source>
        <dbReference type="SAM" id="Phobius"/>
    </source>
</evidence>
<evidence type="ECO:0000313" key="2">
    <source>
        <dbReference type="EMBL" id="QEE51429.1"/>
    </source>
</evidence>
<dbReference type="RefSeq" id="WP_147584913.1">
    <property type="nucleotide sequence ID" value="NZ_CP042831.1"/>
</dbReference>
<keyword evidence="3" id="KW-1185">Reference proteome</keyword>
<accession>A0A5B9FYG0</accession>
<feature type="transmembrane region" description="Helical" evidence="1">
    <location>
        <begin position="38"/>
        <end position="55"/>
    </location>
</feature>
<dbReference type="EMBL" id="CP042831">
    <property type="protein sequence ID" value="QEE51429.1"/>
    <property type="molecule type" value="Genomic_DNA"/>
</dbReference>
<dbReference type="Proteomes" id="UP000321222">
    <property type="component" value="Chromosome"/>
</dbReference>
<dbReference type="OrthoDB" id="1116391at2"/>
<protein>
    <submittedName>
        <fullName evidence="2">Uncharacterized protein</fullName>
    </submittedName>
</protein>
<name>A0A5B9FYG0_9FLAO</name>
<sequence length="65" mass="7788">MKSWVKFGIGWGIFMFFVMNIGFPLWDGEKIDINKCLFMFPLWIVFGLLFGYFSRKKEPTKQIDK</sequence>
<evidence type="ECO:0000313" key="3">
    <source>
        <dbReference type="Proteomes" id="UP000321222"/>
    </source>
</evidence>
<keyword evidence="1" id="KW-0812">Transmembrane</keyword>
<dbReference type="KEGG" id="fak:FUA48_18200"/>
<proteinExistence type="predicted"/>
<gene>
    <name evidence="2" type="ORF">FUA48_18200</name>
</gene>
<feature type="transmembrane region" description="Helical" evidence="1">
    <location>
        <begin position="7"/>
        <end position="26"/>
    </location>
</feature>
<keyword evidence="1" id="KW-0472">Membrane</keyword>
<organism evidence="2 3">
    <name type="scientific">Flavobacterium alkalisoli</name>
    <dbReference type="NCBI Taxonomy" id="2602769"/>
    <lineage>
        <taxon>Bacteria</taxon>
        <taxon>Pseudomonadati</taxon>
        <taxon>Bacteroidota</taxon>
        <taxon>Flavobacteriia</taxon>
        <taxon>Flavobacteriales</taxon>
        <taxon>Flavobacteriaceae</taxon>
        <taxon>Flavobacterium</taxon>
    </lineage>
</organism>